<dbReference type="OrthoDB" id="6126005at2759"/>
<organism evidence="1 2">
    <name type="scientific">Mytilus coruscus</name>
    <name type="common">Sea mussel</name>
    <dbReference type="NCBI Taxonomy" id="42192"/>
    <lineage>
        <taxon>Eukaryota</taxon>
        <taxon>Metazoa</taxon>
        <taxon>Spiralia</taxon>
        <taxon>Lophotrochozoa</taxon>
        <taxon>Mollusca</taxon>
        <taxon>Bivalvia</taxon>
        <taxon>Autobranchia</taxon>
        <taxon>Pteriomorphia</taxon>
        <taxon>Mytilida</taxon>
        <taxon>Mytiloidea</taxon>
        <taxon>Mytilidae</taxon>
        <taxon>Mytilinae</taxon>
        <taxon>Mytilus</taxon>
    </lineage>
</organism>
<evidence type="ECO:0000313" key="2">
    <source>
        <dbReference type="Proteomes" id="UP000507470"/>
    </source>
</evidence>
<dbReference type="AlphaFoldDB" id="A0A6J8C1U8"/>
<sequence length="227" mass="26042">MDSITEESARLFSDSLAGNTWKSYSRARSVLASFQLLYTLSAMLRKSVNFSNIPNPSRLKSHSFRIGAATEAGNRGIYDEPIKKWERRSSGAFERYIRIPWCKLFSAYEVKRINREHQMLIFKNNSFAPDIKIIWSDILPRPYWHGTLRPKLVEIAGKRVKCAVKSFKKKEGQYILRYPAIKASESNLFRHDGTHLSQVGIGIFLNNIQAAIETFVLDVAKVFPPNK</sequence>
<reference evidence="1 2" key="1">
    <citation type="submission" date="2020-06" db="EMBL/GenBank/DDBJ databases">
        <authorList>
            <person name="Li R."/>
            <person name="Bekaert M."/>
        </authorList>
    </citation>
    <scope>NUCLEOTIDE SEQUENCE [LARGE SCALE GENOMIC DNA]</scope>
    <source>
        <strain evidence="2">wild</strain>
    </source>
</reference>
<keyword evidence="2" id="KW-1185">Reference proteome</keyword>
<proteinExistence type="predicted"/>
<evidence type="ECO:0008006" key="3">
    <source>
        <dbReference type="Google" id="ProtNLM"/>
    </source>
</evidence>
<dbReference type="Proteomes" id="UP000507470">
    <property type="component" value="Unassembled WGS sequence"/>
</dbReference>
<protein>
    <recommendedName>
        <fullName evidence="3">SGNH domain-containing protein</fullName>
    </recommendedName>
</protein>
<dbReference type="EMBL" id="CACVKT020004311">
    <property type="protein sequence ID" value="CAC5389049.1"/>
    <property type="molecule type" value="Genomic_DNA"/>
</dbReference>
<accession>A0A6J8C1U8</accession>
<gene>
    <name evidence="1" type="ORF">MCOR_24266</name>
</gene>
<name>A0A6J8C1U8_MYTCO</name>
<evidence type="ECO:0000313" key="1">
    <source>
        <dbReference type="EMBL" id="CAC5389049.1"/>
    </source>
</evidence>